<evidence type="ECO:0000313" key="4">
    <source>
        <dbReference type="Proteomes" id="UP000472320"/>
    </source>
</evidence>
<dbReference type="AlphaFoldDB" id="A0A6L6QG28"/>
<keyword evidence="2" id="KW-0732">Signal</keyword>
<keyword evidence="1" id="KW-0472">Membrane</keyword>
<accession>A0A6L6QG28</accession>
<feature type="chain" id="PRO_5026656971" evidence="2">
    <location>
        <begin position="33"/>
        <end position="141"/>
    </location>
</feature>
<dbReference type="RefSeq" id="WP_155454061.1">
    <property type="nucleotide sequence ID" value="NZ_WNKX01000007.1"/>
</dbReference>
<feature type="transmembrane region" description="Helical" evidence="1">
    <location>
        <begin position="94"/>
        <end position="120"/>
    </location>
</feature>
<keyword evidence="1" id="KW-0812">Transmembrane</keyword>
<proteinExistence type="predicted"/>
<feature type="signal peptide" evidence="2">
    <location>
        <begin position="1"/>
        <end position="32"/>
    </location>
</feature>
<reference evidence="3 4" key="1">
    <citation type="submission" date="2019-11" db="EMBL/GenBank/DDBJ databases">
        <title>Type strains purchased from KCTC, JCM and DSMZ.</title>
        <authorList>
            <person name="Lu H."/>
        </authorList>
    </citation>
    <scope>NUCLEOTIDE SEQUENCE [LARGE SCALE GENOMIC DNA]</scope>
    <source>
        <strain evidence="3 4">JCM 31587</strain>
    </source>
</reference>
<evidence type="ECO:0000256" key="2">
    <source>
        <dbReference type="SAM" id="SignalP"/>
    </source>
</evidence>
<organism evidence="3 4">
    <name type="scientific">Massilia eburnea</name>
    <dbReference type="NCBI Taxonomy" id="1776165"/>
    <lineage>
        <taxon>Bacteria</taxon>
        <taxon>Pseudomonadati</taxon>
        <taxon>Pseudomonadota</taxon>
        <taxon>Betaproteobacteria</taxon>
        <taxon>Burkholderiales</taxon>
        <taxon>Oxalobacteraceae</taxon>
        <taxon>Telluria group</taxon>
        <taxon>Massilia</taxon>
    </lineage>
</organism>
<keyword evidence="1" id="KW-1133">Transmembrane helix</keyword>
<sequence>MSMIFSRITGIFLSASSVLASLLCFFVLSADASCGAQDWSCRTLAGVAVVAIVVGTACALIFTSFAVILGRLLQVAVPAAKVLEPAPRAIKVAALLSIAHFVLFAVLGLLGLLPVGAAWWQGVFSLLSQEPRGTVIYVPIH</sequence>
<comment type="caution">
    <text evidence="3">The sequence shown here is derived from an EMBL/GenBank/DDBJ whole genome shotgun (WGS) entry which is preliminary data.</text>
</comment>
<feature type="transmembrane region" description="Helical" evidence="1">
    <location>
        <begin position="46"/>
        <end position="73"/>
    </location>
</feature>
<dbReference type="EMBL" id="WNKX01000007">
    <property type="protein sequence ID" value="MTW11091.1"/>
    <property type="molecule type" value="Genomic_DNA"/>
</dbReference>
<keyword evidence="4" id="KW-1185">Reference proteome</keyword>
<protein>
    <submittedName>
        <fullName evidence="3">Uncharacterized protein</fullName>
    </submittedName>
</protein>
<evidence type="ECO:0000313" key="3">
    <source>
        <dbReference type="EMBL" id="MTW11091.1"/>
    </source>
</evidence>
<name>A0A6L6QG28_9BURK</name>
<gene>
    <name evidence="3" type="ORF">GM658_10800</name>
</gene>
<dbReference type="Proteomes" id="UP000472320">
    <property type="component" value="Unassembled WGS sequence"/>
</dbReference>
<evidence type="ECO:0000256" key="1">
    <source>
        <dbReference type="SAM" id="Phobius"/>
    </source>
</evidence>